<dbReference type="Proteomes" id="UP000029221">
    <property type="component" value="Unassembled WGS sequence"/>
</dbReference>
<comment type="caution">
    <text evidence="1">The sequence shown here is derived from an EMBL/GenBank/DDBJ whole genome shotgun (WGS) entry which is preliminary data.</text>
</comment>
<name>A0A090Q3G4_9FLAO</name>
<dbReference type="eggNOG" id="COG2259">
    <property type="taxonomic scope" value="Bacteria"/>
</dbReference>
<reference evidence="1" key="1">
    <citation type="journal article" date="2014" name="Genome Announc.">
        <title>Draft Genome Sequences of Marine Flavobacterium Nonlabens Strains NR17, NR24, NR27, NR32, NR33, and Ara13.</title>
        <authorList>
            <person name="Nakanishi M."/>
            <person name="Meirelles P."/>
            <person name="Suzuki R."/>
            <person name="Takatani N."/>
            <person name="Mino S."/>
            <person name="Suda W."/>
            <person name="Oshima K."/>
            <person name="Hattori M."/>
            <person name="Ohkuma M."/>
            <person name="Hosokawa M."/>
            <person name="Miyashita K."/>
            <person name="Thompson F.L."/>
            <person name="Niwa A."/>
            <person name="Sawabe T."/>
            <person name="Sawabe T."/>
        </authorList>
    </citation>
    <scope>NUCLEOTIDE SEQUENCE [LARGE SCALE GENOMIC DNA]</scope>
    <source>
        <strain evidence="1">JCM 19294</strain>
    </source>
</reference>
<dbReference type="PROSITE" id="PS51257">
    <property type="entry name" value="PROKAR_LIPOPROTEIN"/>
    <property type="match status" value="1"/>
</dbReference>
<accession>A0A090Q3G4</accession>
<keyword evidence="2" id="KW-1185">Reference proteome</keyword>
<dbReference type="RefSeq" id="WP_235783989.1">
    <property type="nucleotide sequence ID" value="NZ_BBML01000006.1"/>
</dbReference>
<protein>
    <submittedName>
        <fullName evidence="1">Uncharacterized protein</fullName>
    </submittedName>
</protein>
<organism evidence="1 2">
    <name type="scientific">Nonlabens tegetincola</name>
    <dbReference type="NCBI Taxonomy" id="323273"/>
    <lineage>
        <taxon>Bacteria</taxon>
        <taxon>Pseudomonadati</taxon>
        <taxon>Bacteroidota</taxon>
        <taxon>Flavobacteriia</taxon>
        <taxon>Flavobacteriales</taxon>
        <taxon>Flavobacteriaceae</taxon>
        <taxon>Nonlabens</taxon>
    </lineage>
</organism>
<dbReference type="EMBL" id="BBML01000006">
    <property type="protein sequence ID" value="GAK97500.1"/>
    <property type="molecule type" value="Genomic_DNA"/>
</dbReference>
<dbReference type="STRING" id="319236.BST91_05720"/>
<proteinExistence type="predicted"/>
<gene>
    <name evidence="1" type="ORF">JCM19294_36</name>
</gene>
<evidence type="ECO:0000313" key="2">
    <source>
        <dbReference type="Proteomes" id="UP000029221"/>
    </source>
</evidence>
<dbReference type="InterPro" id="IPR046732">
    <property type="entry name" value="DUF6624"/>
</dbReference>
<dbReference type="Pfam" id="PF20329">
    <property type="entry name" value="DUF6624"/>
    <property type="match status" value="1"/>
</dbReference>
<evidence type="ECO:0000313" key="1">
    <source>
        <dbReference type="EMBL" id="GAK97500.1"/>
    </source>
</evidence>
<dbReference type="AlphaFoldDB" id="A0A090Q3G4"/>
<sequence length="230" mass="26293">MNIHKMVIIVLMISFISCKKQDVKDHSDHVEMNMDLKNELETILIKDQGIRELVNGNVSDERKAELLVQMQINESDIEGIKRFELMQQIDSINLAKIEKIIAEYGYPGKSLVGEPANKAALYVIQHSKQIGTYLPLIRKASAAGDIAQTSLAMMEDRNLMEQGQEQIYGTQIKGKANKQGAWIYFLWPVKNTDSVNLRRKEVGFDQSLEEYLKSIDVEFQLYTLNEVNEL</sequence>